<comment type="similarity">
    <text evidence="1 6">Belongs to the peptidase S8 family.</text>
</comment>
<feature type="compositionally biased region" description="Low complexity" evidence="7">
    <location>
        <begin position="27"/>
        <end position="46"/>
    </location>
</feature>
<dbReference type="KEGG" id="lba:Lebu_0777"/>
<dbReference type="Gene3D" id="3.40.50.200">
    <property type="entry name" value="Peptidase S8/S53 domain"/>
    <property type="match status" value="1"/>
</dbReference>
<dbReference type="STRING" id="523794.Lebu_0777"/>
<dbReference type="PROSITE" id="PS51257">
    <property type="entry name" value="PROKAR_LIPOPROTEIN"/>
    <property type="match status" value="1"/>
</dbReference>
<evidence type="ECO:0000256" key="5">
    <source>
        <dbReference type="ARBA" id="ARBA00022825"/>
    </source>
</evidence>
<dbReference type="EMBL" id="CP001685">
    <property type="protein sequence ID" value="ACV38685.1"/>
    <property type="molecule type" value="Genomic_DNA"/>
</dbReference>
<dbReference type="InterPro" id="IPR050131">
    <property type="entry name" value="Peptidase_S8_subtilisin-like"/>
</dbReference>
<dbReference type="SUPFAM" id="SSF103515">
    <property type="entry name" value="Autotransporter"/>
    <property type="match status" value="1"/>
</dbReference>
<dbReference type="eggNOG" id="COG4625">
    <property type="taxonomic scope" value="Bacteria"/>
</dbReference>
<dbReference type="GO" id="GO:0006508">
    <property type="term" value="P:proteolysis"/>
    <property type="evidence" value="ECO:0007669"/>
    <property type="project" value="UniProtKB-KW"/>
</dbReference>
<dbReference type="eggNOG" id="COG1404">
    <property type="taxonomic scope" value="Bacteria"/>
</dbReference>
<feature type="active site" description="Charge relay system" evidence="6">
    <location>
        <position position="159"/>
    </location>
</feature>
<proteinExistence type="inferred from homology"/>
<evidence type="ECO:0000313" key="10">
    <source>
        <dbReference type="EMBL" id="ACV38685.1"/>
    </source>
</evidence>
<gene>
    <name evidence="10" type="ordered locus">Lebu_0777</name>
</gene>
<dbReference type="NCBIfam" id="TIGR01414">
    <property type="entry name" value="autotrans_barl"/>
    <property type="match status" value="1"/>
</dbReference>
<evidence type="ECO:0000259" key="9">
    <source>
        <dbReference type="PROSITE" id="PS51208"/>
    </source>
</evidence>
<feature type="signal peptide" evidence="8">
    <location>
        <begin position="1"/>
        <end position="18"/>
    </location>
</feature>
<dbReference type="InterPro" id="IPR034061">
    <property type="entry name" value="Peptidases_S8_Autotransporter"/>
</dbReference>
<dbReference type="PROSITE" id="PS00138">
    <property type="entry name" value="SUBTILASE_SER"/>
    <property type="match status" value="1"/>
</dbReference>
<evidence type="ECO:0000313" key="11">
    <source>
        <dbReference type="Proteomes" id="UP000001910"/>
    </source>
</evidence>
<dbReference type="Proteomes" id="UP000001910">
    <property type="component" value="Chromosome"/>
</dbReference>
<evidence type="ECO:0000256" key="4">
    <source>
        <dbReference type="ARBA" id="ARBA00022801"/>
    </source>
</evidence>
<dbReference type="InterPro" id="IPR005546">
    <property type="entry name" value="Autotransporte_beta"/>
</dbReference>
<protein>
    <submittedName>
        <fullName evidence="10">Outer membrane autotransporter barrel domain protein</fullName>
    </submittedName>
</protein>
<dbReference type="AlphaFoldDB" id="C7N954"/>
<feature type="active site" description="Charge relay system" evidence="6">
    <location>
        <position position="338"/>
    </location>
</feature>
<dbReference type="SMART" id="SM00869">
    <property type="entry name" value="Autotransporter"/>
    <property type="match status" value="1"/>
</dbReference>
<name>C7N954_LEPBD</name>
<accession>C7N954</accession>
<dbReference type="InterPro" id="IPR036709">
    <property type="entry name" value="Autotransporte_beta_dom_sf"/>
</dbReference>
<keyword evidence="2 6" id="KW-0645">Protease</keyword>
<evidence type="ECO:0000256" key="7">
    <source>
        <dbReference type="SAM" id="MobiDB-lite"/>
    </source>
</evidence>
<dbReference type="PROSITE" id="PS51208">
    <property type="entry name" value="AUTOTRANSPORTER"/>
    <property type="match status" value="1"/>
</dbReference>
<dbReference type="InterPro" id="IPR000209">
    <property type="entry name" value="Peptidase_S8/S53_dom"/>
</dbReference>
<evidence type="ECO:0000256" key="6">
    <source>
        <dbReference type="PROSITE-ProRule" id="PRU01240"/>
    </source>
</evidence>
<dbReference type="RefSeq" id="WP_015769033.1">
    <property type="nucleotide sequence ID" value="NC_013192.1"/>
</dbReference>
<dbReference type="Pfam" id="PF00082">
    <property type="entry name" value="Peptidase_S8"/>
    <property type="match status" value="1"/>
</dbReference>
<feature type="chain" id="PRO_5002979015" evidence="8">
    <location>
        <begin position="19"/>
        <end position="961"/>
    </location>
</feature>
<dbReference type="InterPro" id="IPR015500">
    <property type="entry name" value="Peptidase_S8_subtilisin-rel"/>
</dbReference>
<feature type="domain" description="Autotransporter" evidence="9">
    <location>
        <begin position="682"/>
        <end position="961"/>
    </location>
</feature>
<dbReference type="PRINTS" id="PR00723">
    <property type="entry name" value="SUBTILISIN"/>
</dbReference>
<dbReference type="HOGENOM" id="CLU_005887_0_0_0"/>
<evidence type="ECO:0000256" key="3">
    <source>
        <dbReference type="ARBA" id="ARBA00022729"/>
    </source>
</evidence>
<dbReference type="InterPro" id="IPR036852">
    <property type="entry name" value="Peptidase_S8/S53_dom_sf"/>
</dbReference>
<organism evidence="10 11">
    <name type="scientific">Leptotrichia buccalis (strain ATCC 14201 / DSM 1135 / JCM 12969 / NCTC 10249 / C-1013-b)</name>
    <dbReference type="NCBI Taxonomy" id="523794"/>
    <lineage>
        <taxon>Bacteria</taxon>
        <taxon>Fusobacteriati</taxon>
        <taxon>Fusobacteriota</taxon>
        <taxon>Fusobacteriia</taxon>
        <taxon>Fusobacteriales</taxon>
        <taxon>Leptotrichiaceae</taxon>
        <taxon>Leptotrichia</taxon>
    </lineage>
</organism>
<dbReference type="GO" id="GO:0004252">
    <property type="term" value="F:serine-type endopeptidase activity"/>
    <property type="evidence" value="ECO:0007669"/>
    <property type="project" value="UniProtKB-UniRule"/>
</dbReference>
<dbReference type="PROSITE" id="PS51892">
    <property type="entry name" value="SUBTILASE"/>
    <property type="match status" value="1"/>
</dbReference>
<dbReference type="CDD" id="cd04848">
    <property type="entry name" value="Peptidases_S8_Autotransporter_serine_protease_like"/>
    <property type="match status" value="1"/>
</dbReference>
<evidence type="ECO:0000256" key="8">
    <source>
        <dbReference type="SAM" id="SignalP"/>
    </source>
</evidence>
<dbReference type="GO" id="GO:0019867">
    <property type="term" value="C:outer membrane"/>
    <property type="evidence" value="ECO:0007669"/>
    <property type="project" value="InterPro"/>
</dbReference>
<dbReference type="PROSITE" id="PS00136">
    <property type="entry name" value="SUBTILASE_ASP"/>
    <property type="match status" value="1"/>
</dbReference>
<feature type="region of interest" description="Disordered" evidence="7">
    <location>
        <begin position="22"/>
        <end position="59"/>
    </location>
</feature>
<keyword evidence="5 6" id="KW-0720">Serine protease</keyword>
<evidence type="ECO:0000256" key="2">
    <source>
        <dbReference type="ARBA" id="ARBA00022670"/>
    </source>
</evidence>
<sequence length="961" mass="105311">MKKITFILISLFSLVACGGGGGGGGNSSNNPTPTPPNTNTGNSNTPNPAPPKPSYNTFNGEIIAADNDNYNIPYRRRLSDVDGGENSKFNYYGNIKWNGNFSYNSNNPQNNSERYYTGYNVKVGVIDTGFTGDYYDDLYREVKNITRVYSSRNSGDEDHGYMVTSLIAGKEGIAPDADMYVIDGTDNEDTDKLNVTTDLYQKLYDKGVRIFNNSFGAEYETYSDKGDDFYESQLSRSTLDFYKTAVANGSLFVFSAGNEEYNTSLLRATLPYWLPELEEGWINVNGLTSKTSEQKGNFNFSNFKPFAGAAGAKNWTVTTIADYYIEVDGSRRVRSGTSFAAPRVTATAALIKEKYPFMTGDLLRQTILSTATDIGDVGVDDVYGWGFLNIDKALKGPALFDKRLALGDDVYITLDGRSKPYEFDNDISGDAGLVLRGSGTLILNGAATYTGETNVGNNVYLKIKRMNSPSTLSIGKEAIVEVSSSTINNIQNDGTFINNGNSIANNVVMTNESKMYSDINANLKATNAEVNGIVTVTNNNGEYLTKNGKNIDIITGNVTGNSEIKSDNGLMTVNKIKTENLSANISRTDTIEYAKSLNSDTEQLNTARQIETALENVDKNYESGKKEAGILGSKLQTLNLNTLDSMSGQIYASAQALTFEQSETVNKNLSNRISMLSKSMENLDKKFGFWTSGIFSKGNIKKDGFAKGNTSVKGGQIGFDMKISPDAILGISADYSKGKVKFNRYNGQSKADMTGLSLYGRQNLGNSYIAGRAGIGFADSRVERDIIVNNNYIEHSKVSHNDNIISGYFETGYDIKNKEGDFAVTPYAALGMDKVTRGKFSEENTNFGMKADKKSYNMPYASIGIKTVKTFGKTDITGYTGYTQGLNKKNLDFEASYNFAPDAKFKVKGINYSRNKINAGIGVNTEIKNGASWYANYDYKHSTDKSKADNHMITTGIRFEF</sequence>
<dbReference type="OrthoDB" id="5360469at2"/>
<feature type="active site" description="Charge relay system" evidence="6">
    <location>
        <position position="127"/>
    </location>
</feature>
<dbReference type="InterPro" id="IPR013425">
    <property type="entry name" value="Autotrns_rpt"/>
</dbReference>
<dbReference type="SUPFAM" id="SSF52743">
    <property type="entry name" value="Subtilisin-like"/>
    <property type="match status" value="1"/>
</dbReference>
<dbReference type="NCBIfam" id="TIGR02601">
    <property type="entry name" value="autotrns_rpt"/>
    <property type="match status" value="1"/>
</dbReference>
<dbReference type="PANTHER" id="PTHR43806">
    <property type="entry name" value="PEPTIDASE S8"/>
    <property type="match status" value="1"/>
</dbReference>
<dbReference type="InterPro" id="IPR023828">
    <property type="entry name" value="Peptidase_S8_Ser-AS"/>
</dbReference>
<keyword evidence="3 8" id="KW-0732">Signal</keyword>
<evidence type="ECO:0000256" key="1">
    <source>
        <dbReference type="ARBA" id="ARBA00011073"/>
    </source>
</evidence>
<dbReference type="Gene3D" id="2.40.128.130">
    <property type="entry name" value="Autotransporter beta-domain"/>
    <property type="match status" value="1"/>
</dbReference>
<dbReference type="InterPro" id="IPR006315">
    <property type="entry name" value="OM_autotransptr_brl_dom"/>
</dbReference>
<dbReference type="InterPro" id="IPR023827">
    <property type="entry name" value="Peptidase_S8_Asp-AS"/>
</dbReference>
<dbReference type="PANTHER" id="PTHR43806:SF11">
    <property type="entry name" value="CEREVISIN-RELATED"/>
    <property type="match status" value="1"/>
</dbReference>
<reference evidence="10 11" key="1">
    <citation type="journal article" date="2009" name="Stand. Genomic Sci.">
        <title>Complete genome sequence of Leptotrichia buccalis type strain (C-1013-b).</title>
        <authorList>
            <person name="Ivanova N."/>
            <person name="Gronow S."/>
            <person name="Lapidus A."/>
            <person name="Copeland A."/>
            <person name="Glavina Del Rio T."/>
            <person name="Nolan M."/>
            <person name="Lucas S."/>
            <person name="Chen F."/>
            <person name="Tice H."/>
            <person name="Cheng J.F."/>
            <person name="Saunders E."/>
            <person name="Bruce D."/>
            <person name="Goodwin L."/>
            <person name="Brettin T."/>
            <person name="Detter J.C."/>
            <person name="Han C."/>
            <person name="Pitluck S."/>
            <person name="Mikhailova N."/>
            <person name="Pati A."/>
            <person name="Mavrommatis K."/>
            <person name="Chen A."/>
            <person name="Palaniappan K."/>
            <person name="Land M."/>
            <person name="Hauser L."/>
            <person name="Chang Y.J."/>
            <person name="Jeffries C.D."/>
            <person name="Chain P."/>
            <person name="Rohde C."/>
            <person name="Goker M."/>
            <person name="Bristow J."/>
            <person name="Eisen J.A."/>
            <person name="Markowitz V."/>
            <person name="Hugenholtz P."/>
            <person name="Kyrpides N.C."/>
            <person name="Klenk H.P."/>
        </authorList>
    </citation>
    <scope>NUCLEOTIDE SEQUENCE [LARGE SCALE GENOMIC DNA]</scope>
    <source>
        <strain evidence="11">ATCC 14201 / DSM 1135 / JCM 12969 / NCTC 10249 / C-1013-b</strain>
    </source>
</reference>
<dbReference type="Pfam" id="PF03797">
    <property type="entry name" value="Autotransporter"/>
    <property type="match status" value="1"/>
</dbReference>
<keyword evidence="11" id="KW-1185">Reference proteome</keyword>
<keyword evidence="4 6" id="KW-0378">Hydrolase</keyword>